<accession>A0ABM4A985</accession>
<dbReference type="PANTHER" id="PTHR35317">
    <property type="entry name" value="OS04G0629600 PROTEIN"/>
    <property type="match status" value="1"/>
</dbReference>
<dbReference type="Proteomes" id="UP001652623">
    <property type="component" value="Chromosome 5"/>
</dbReference>
<sequence length="262" mass="30300">MAAFGASSTPNLMPMTAMMKLDGTNYQKWKKTLVMNLTFMKLDLALEIDPPEIPTDESTAAAKKLYEDWKHSNKCCMMMMENYMDEAIYASIPKVDTAKGLLEEIGKKFIKFDMNEKHHYLDLLNNTKYDGIKGVRDHIMLLSSYYNKLKDLKMDIGEEFLTYSIMRSLPSQFDNIRSSLNAKKECYLHLFSHINKSIRNKVVLGHGEMVFIEGKGDGINDSDKFLKFLHTRNMMDDIPEFDSFDEICQSCQEDKMHADTQF</sequence>
<proteinExistence type="predicted"/>
<evidence type="ECO:0000313" key="2">
    <source>
        <dbReference type="RefSeq" id="XP_060673288.1"/>
    </source>
</evidence>
<evidence type="ECO:0000313" key="1">
    <source>
        <dbReference type="Proteomes" id="UP001652623"/>
    </source>
</evidence>
<dbReference type="PANTHER" id="PTHR35317:SF42">
    <property type="entry name" value="RETROTRANSPOSON GAG DOMAIN-CONTAINING PROTEIN"/>
    <property type="match status" value="1"/>
</dbReference>
<dbReference type="RefSeq" id="XP_060673288.1">
    <property type="nucleotide sequence ID" value="XM_060817305.1"/>
</dbReference>
<organism evidence="1 2">
    <name type="scientific">Ziziphus jujuba</name>
    <name type="common">Chinese jujube</name>
    <name type="synonym">Ziziphus sativa</name>
    <dbReference type="NCBI Taxonomy" id="326968"/>
    <lineage>
        <taxon>Eukaryota</taxon>
        <taxon>Viridiplantae</taxon>
        <taxon>Streptophyta</taxon>
        <taxon>Embryophyta</taxon>
        <taxon>Tracheophyta</taxon>
        <taxon>Spermatophyta</taxon>
        <taxon>Magnoliopsida</taxon>
        <taxon>eudicotyledons</taxon>
        <taxon>Gunneridae</taxon>
        <taxon>Pentapetalae</taxon>
        <taxon>rosids</taxon>
        <taxon>fabids</taxon>
        <taxon>Rosales</taxon>
        <taxon>Rhamnaceae</taxon>
        <taxon>Paliureae</taxon>
        <taxon>Ziziphus</taxon>
    </lineage>
</organism>
<dbReference type="Pfam" id="PF14223">
    <property type="entry name" value="Retrotran_gag_2"/>
    <property type="match status" value="1"/>
</dbReference>
<gene>
    <name evidence="2" type="primary">LOC132803782</name>
</gene>
<reference evidence="2" key="1">
    <citation type="submission" date="2025-08" db="UniProtKB">
        <authorList>
            <consortium name="RefSeq"/>
        </authorList>
    </citation>
    <scope>IDENTIFICATION</scope>
    <source>
        <tissue evidence="2">Seedling</tissue>
    </source>
</reference>
<protein>
    <submittedName>
        <fullName evidence="2">Uncharacterized protein LOC132803782</fullName>
    </submittedName>
</protein>
<dbReference type="GeneID" id="132803782"/>
<name>A0ABM4A985_ZIZJJ</name>
<keyword evidence="1" id="KW-1185">Reference proteome</keyword>